<dbReference type="GeneID" id="301685207"/>
<proteinExistence type="predicted"/>
<evidence type="ECO:0000313" key="2">
    <source>
        <dbReference type="EMBL" id="GCE96401.1"/>
    </source>
</evidence>
<name>A0A5M3TE82_LIMPL</name>
<gene>
    <name evidence="2" type="ORF">NIES46_44730</name>
</gene>
<dbReference type="InterPro" id="IPR018971">
    <property type="entry name" value="DUF1997"/>
</dbReference>
<dbReference type="Pfam" id="PF09366">
    <property type="entry name" value="DUF1997"/>
    <property type="match status" value="1"/>
</dbReference>
<dbReference type="EMBL" id="BIMW01000190">
    <property type="protein sequence ID" value="GCE96401.1"/>
    <property type="molecule type" value="Genomic_DNA"/>
</dbReference>
<sequence>MPQNFVRSQPVAASEQDLNNPRDMQPSDLEPQDSTEQPEQMWFHTDYDDCMEMFADLETVAEYLGHHRGWFCRCAQPMKTEPIGENSYSLIIGRFGAFGYQVEARVGLELVPPDEAGIYRIRTTPIPDYVPPGYEVDFQSTMKLVQLSVEEVCEKYQVEPEDCPAIVTGAKWHLDLAVGVKFPKFILDMSRALIQKTGDSLLKKIVKQVSRRLSYKTQLDFHTTQNLSFPKKRKNR</sequence>
<protein>
    <recommendedName>
        <fullName evidence="4">DUF1997 domain-containing protein</fullName>
    </recommendedName>
</protein>
<keyword evidence="3" id="KW-1185">Reference proteome</keyword>
<dbReference type="Proteomes" id="UP000326169">
    <property type="component" value="Unassembled WGS sequence"/>
</dbReference>
<dbReference type="RefSeq" id="WP_006619777.1">
    <property type="nucleotide sequence ID" value="NZ_BIMW01000190.1"/>
</dbReference>
<evidence type="ECO:0008006" key="4">
    <source>
        <dbReference type="Google" id="ProtNLM"/>
    </source>
</evidence>
<evidence type="ECO:0000256" key="1">
    <source>
        <dbReference type="SAM" id="MobiDB-lite"/>
    </source>
</evidence>
<feature type="region of interest" description="Disordered" evidence="1">
    <location>
        <begin position="1"/>
        <end position="37"/>
    </location>
</feature>
<accession>A0A5M3TE82</accession>
<reference evidence="2 3" key="1">
    <citation type="journal article" date="2019" name="J Genomics">
        <title>The Draft Genome of a Hydrogen-producing Cyanobacterium, Arthrospira platensis NIES-46.</title>
        <authorList>
            <person name="Suzuki S."/>
            <person name="Yamaguchi H."/>
            <person name="Kawachi M."/>
        </authorList>
    </citation>
    <scope>NUCLEOTIDE SEQUENCE [LARGE SCALE GENOMIC DNA]</scope>
    <source>
        <strain evidence="2 3">NIES-46</strain>
    </source>
</reference>
<comment type="caution">
    <text evidence="2">The sequence shown here is derived from an EMBL/GenBank/DDBJ whole genome shotgun (WGS) entry which is preliminary data.</text>
</comment>
<organism evidence="2 3">
    <name type="scientific">Limnospira platensis NIES-46</name>
    <dbReference type="NCBI Taxonomy" id="1236695"/>
    <lineage>
        <taxon>Bacteria</taxon>
        <taxon>Bacillati</taxon>
        <taxon>Cyanobacteriota</taxon>
        <taxon>Cyanophyceae</taxon>
        <taxon>Oscillatoriophycideae</taxon>
        <taxon>Oscillatoriales</taxon>
        <taxon>Sirenicapillariaceae</taxon>
        <taxon>Limnospira</taxon>
    </lineage>
</organism>
<evidence type="ECO:0000313" key="3">
    <source>
        <dbReference type="Proteomes" id="UP000326169"/>
    </source>
</evidence>